<organism evidence="3 4">
    <name type="scientific">Marivita lacus</name>
    <dbReference type="NCBI Taxonomy" id="1323742"/>
    <lineage>
        <taxon>Bacteria</taxon>
        <taxon>Pseudomonadati</taxon>
        <taxon>Pseudomonadota</taxon>
        <taxon>Alphaproteobacteria</taxon>
        <taxon>Rhodobacterales</taxon>
        <taxon>Roseobacteraceae</taxon>
        <taxon>Marivita</taxon>
    </lineage>
</organism>
<feature type="domain" description="Glucose/Sorbosone dehydrogenase" evidence="2">
    <location>
        <begin position="48"/>
        <end position="371"/>
    </location>
</feature>
<keyword evidence="4" id="KW-1185">Reference proteome</keyword>
<dbReference type="Proteomes" id="UP000645462">
    <property type="component" value="Unassembled WGS sequence"/>
</dbReference>
<dbReference type="Gene3D" id="2.120.10.30">
    <property type="entry name" value="TolB, C-terminal domain"/>
    <property type="match status" value="1"/>
</dbReference>
<accession>A0ABQ1KG98</accession>
<dbReference type="InterPro" id="IPR012938">
    <property type="entry name" value="Glc/Sorbosone_DH"/>
</dbReference>
<dbReference type="Pfam" id="PF07995">
    <property type="entry name" value="GSDH"/>
    <property type="match status" value="1"/>
</dbReference>
<feature type="signal peptide" evidence="1">
    <location>
        <begin position="1"/>
        <end position="21"/>
    </location>
</feature>
<reference evidence="4" key="1">
    <citation type="journal article" date="2019" name="Int. J. Syst. Evol. Microbiol.">
        <title>The Global Catalogue of Microorganisms (GCM) 10K type strain sequencing project: providing services to taxonomists for standard genome sequencing and annotation.</title>
        <authorList>
            <consortium name="The Broad Institute Genomics Platform"/>
            <consortium name="The Broad Institute Genome Sequencing Center for Infectious Disease"/>
            <person name="Wu L."/>
            <person name="Ma J."/>
        </authorList>
    </citation>
    <scope>NUCLEOTIDE SEQUENCE [LARGE SCALE GENOMIC DNA]</scope>
    <source>
        <strain evidence="4">CGMCC 1.12478</strain>
    </source>
</reference>
<dbReference type="SUPFAM" id="SSF50952">
    <property type="entry name" value="Soluble quinoprotein glucose dehydrogenase"/>
    <property type="match status" value="1"/>
</dbReference>
<name>A0ABQ1KG98_9RHOB</name>
<dbReference type="RefSeq" id="WP_373285186.1">
    <property type="nucleotide sequence ID" value="NZ_BMFC01000002.1"/>
</dbReference>
<proteinExistence type="predicted"/>
<dbReference type="PANTHER" id="PTHR19328">
    <property type="entry name" value="HEDGEHOG-INTERACTING PROTEIN"/>
    <property type="match status" value="1"/>
</dbReference>
<dbReference type="InterPro" id="IPR011041">
    <property type="entry name" value="Quinoprot_gluc/sorb_DH_b-prop"/>
</dbReference>
<evidence type="ECO:0000259" key="2">
    <source>
        <dbReference type="Pfam" id="PF07995"/>
    </source>
</evidence>
<feature type="chain" id="PRO_5046927571" evidence="1">
    <location>
        <begin position="22"/>
        <end position="377"/>
    </location>
</feature>
<dbReference type="EMBL" id="BMFC01000002">
    <property type="protein sequence ID" value="GGB98220.1"/>
    <property type="molecule type" value="Genomic_DNA"/>
</dbReference>
<evidence type="ECO:0000313" key="3">
    <source>
        <dbReference type="EMBL" id="GGB98220.1"/>
    </source>
</evidence>
<comment type="caution">
    <text evidence="3">The sequence shown here is derived from an EMBL/GenBank/DDBJ whole genome shotgun (WGS) entry which is preliminary data.</text>
</comment>
<gene>
    <name evidence="3" type="ORF">GCM10011363_13560</name>
</gene>
<keyword evidence="1" id="KW-0732">Signal</keyword>
<dbReference type="PANTHER" id="PTHR19328:SF75">
    <property type="entry name" value="ALDOSE SUGAR DEHYDROGENASE YLII"/>
    <property type="match status" value="1"/>
</dbReference>
<evidence type="ECO:0000256" key="1">
    <source>
        <dbReference type="SAM" id="SignalP"/>
    </source>
</evidence>
<evidence type="ECO:0000313" key="4">
    <source>
        <dbReference type="Proteomes" id="UP000645462"/>
    </source>
</evidence>
<sequence length="377" mass="40001">MSHLRRLTLSLSLLLSSAVLAPVAAQTMSETIQTSAGAMQVSAVVTGLDEPWAFGFLPDGKIVVTERDGRVLLVTPGGAAVALRTPPESHSDGQGGLLDVLVPRDFAQSRTLFFTHAKRQGRGSGTAVTKAVLNAEGTALTNHETIFEIAPGSSGGRHFGSRIVEARDGTLFVTVGDRGSDDTAQDRSLHNGSVLRITKTGAVPSDNPFLNVSGVQPEIWSYGHRNPQGAALDASGQLWVNEHGARGGDEVNRIRKGANFGWPVISYGRHYSGRSIGEGTAKAGMEQPETYWDPSIAPSGMSFYKGGPVGGWNGDMFVGSLKFDYISRLNGAPLREVEQIKGDSTQRVRDLRQGPDGALWFLSVGNGALYRMAGVGS</sequence>
<dbReference type="InterPro" id="IPR011042">
    <property type="entry name" value="6-blade_b-propeller_TolB-like"/>
</dbReference>
<protein>
    <submittedName>
        <fullName evidence="3">Glucose dehydrogenase</fullName>
    </submittedName>
</protein>